<evidence type="ECO:0000256" key="1">
    <source>
        <dbReference type="SAM" id="MobiDB-lite"/>
    </source>
</evidence>
<dbReference type="InterPro" id="IPR027417">
    <property type="entry name" value="P-loop_NTPase"/>
</dbReference>
<name>A0ABR5JBY0_9ACTN</name>
<feature type="domain" description="AAA+ ATPase" evidence="3">
    <location>
        <begin position="256"/>
        <end position="406"/>
    </location>
</feature>
<dbReference type="InterPro" id="IPR003593">
    <property type="entry name" value="AAA+_ATPase"/>
</dbReference>
<feature type="non-terminal residue" evidence="4">
    <location>
        <position position="424"/>
    </location>
</feature>
<evidence type="ECO:0000259" key="3">
    <source>
        <dbReference type="SMART" id="SM00382"/>
    </source>
</evidence>
<keyword evidence="2" id="KW-1133">Transmembrane helix</keyword>
<feature type="transmembrane region" description="Helical" evidence="2">
    <location>
        <begin position="83"/>
        <end position="102"/>
    </location>
</feature>
<evidence type="ECO:0000313" key="5">
    <source>
        <dbReference type="Proteomes" id="UP000037020"/>
    </source>
</evidence>
<dbReference type="PANTHER" id="PTHR47691:SF3">
    <property type="entry name" value="HTH-TYPE TRANSCRIPTIONAL REGULATOR RV0890C-RELATED"/>
    <property type="match status" value="1"/>
</dbReference>
<dbReference type="SUPFAM" id="SSF52540">
    <property type="entry name" value="P-loop containing nucleoside triphosphate hydrolases"/>
    <property type="match status" value="1"/>
</dbReference>
<keyword evidence="2" id="KW-0812">Transmembrane</keyword>
<evidence type="ECO:0000313" key="4">
    <source>
        <dbReference type="EMBL" id="KOG90894.1"/>
    </source>
</evidence>
<feature type="region of interest" description="Disordered" evidence="1">
    <location>
        <begin position="183"/>
        <end position="212"/>
    </location>
</feature>
<protein>
    <recommendedName>
        <fullName evidence="3">AAA+ ATPase domain-containing protein</fullName>
    </recommendedName>
</protein>
<dbReference type="Pfam" id="PF13191">
    <property type="entry name" value="AAA_16"/>
    <property type="match status" value="1"/>
</dbReference>
<keyword evidence="5" id="KW-1185">Reference proteome</keyword>
<organism evidence="4 5">
    <name type="scientific">Streptomyces varsoviensis</name>
    <dbReference type="NCBI Taxonomy" id="67373"/>
    <lineage>
        <taxon>Bacteria</taxon>
        <taxon>Bacillati</taxon>
        <taxon>Actinomycetota</taxon>
        <taxon>Actinomycetes</taxon>
        <taxon>Kitasatosporales</taxon>
        <taxon>Streptomycetaceae</taxon>
        <taxon>Streptomyces</taxon>
    </lineage>
</organism>
<dbReference type="Proteomes" id="UP000037020">
    <property type="component" value="Unassembled WGS sequence"/>
</dbReference>
<dbReference type="InterPro" id="IPR041664">
    <property type="entry name" value="AAA_16"/>
</dbReference>
<comment type="caution">
    <text evidence="4">The sequence shown here is derived from an EMBL/GenBank/DDBJ whole genome shotgun (WGS) entry which is preliminary data.</text>
</comment>
<keyword evidence="2" id="KW-0472">Membrane</keyword>
<gene>
    <name evidence="4" type="ORF">ADK38_06135</name>
</gene>
<dbReference type="EMBL" id="LGUT01000502">
    <property type="protein sequence ID" value="KOG90894.1"/>
    <property type="molecule type" value="Genomic_DNA"/>
</dbReference>
<evidence type="ECO:0000256" key="2">
    <source>
        <dbReference type="SAM" id="Phobius"/>
    </source>
</evidence>
<reference evidence="4 5" key="1">
    <citation type="submission" date="2015-07" db="EMBL/GenBank/DDBJ databases">
        <authorList>
            <person name="Ju K.-S."/>
            <person name="Doroghazi J.R."/>
            <person name="Metcalf W.W."/>
        </authorList>
    </citation>
    <scope>NUCLEOTIDE SEQUENCE [LARGE SCALE GENOMIC DNA]</scope>
    <source>
        <strain evidence="4 5">NRRL B-3589</strain>
    </source>
</reference>
<dbReference type="SMART" id="SM00382">
    <property type="entry name" value="AAA"/>
    <property type="match status" value="1"/>
</dbReference>
<sequence>MPGSVVALRESHRAEVDGLLRRAVEEEVRRSGGRTDGAVLLGRGRAELGEMAAKAAEEYGAYVRALDEAEATQRPLSARLSRGALATPGLVTIVAAVAAFGADLGYGTSAGTAFGAGATVAVAGVAATLVKLTAGHWPAAHRRAGMRGQPGGMEQLRLQWLTAVEVRGIRPFLDQHRMVSAATRRSAGTAPQSAAAPPRVPKLRGNDRSAAARRRSVLEQSFQHLPEADGPLAGRRAQLTQISQWVHQARASTETRPTVVLLHGPPGSGRTALAVRAAHHLRDQFRGACVVDLRGEGAARAGRAPGEPPVPTRDALMHLLNRLGAPRDQLLFRERSSQEQHVKRLTELYDQHLTGLPVTVVLDDASDVDQVRTLIPERSDSLVLVTSATPLALPSDLVAWVHELPVGALDEAGAEELLGAAAQE</sequence>
<dbReference type="Gene3D" id="3.40.50.300">
    <property type="entry name" value="P-loop containing nucleotide triphosphate hydrolases"/>
    <property type="match status" value="1"/>
</dbReference>
<proteinExistence type="predicted"/>
<feature type="transmembrane region" description="Helical" evidence="2">
    <location>
        <begin position="114"/>
        <end position="134"/>
    </location>
</feature>
<dbReference type="PANTHER" id="PTHR47691">
    <property type="entry name" value="REGULATOR-RELATED"/>
    <property type="match status" value="1"/>
</dbReference>
<accession>A0ABR5JBY0</accession>